<dbReference type="InterPro" id="IPR025055">
    <property type="entry name" value="Ena_core"/>
</dbReference>
<dbReference type="Proteomes" id="UP000192743">
    <property type="component" value="Plasmid p174778"/>
</dbReference>
<keyword evidence="1" id="KW-1133">Transmembrane helix</keyword>
<feature type="transmembrane region" description="Helical" evidence="1">
    <location>
        <begin position="20"/>
        <end position="44"/>
    </location>
</feature>
<name>A0A9W3XBW4_BACTU</name>
<dbReference type="EMBL" id="CP015251">
    <property type="protein sequence ID" value="AOM14271.1"/>
    <property type="molecule type" value="Genomic_DNA"/>
</dbReference>
<dbReference type="AlphaFoldDB" id="A0A9W3XBW4"/>
<geneLocation type="plasmid" evidence="3 4">
    <name>p174778</name>
</geneLocation>
<evidence type="ECO:0000313" key="3">
    <source>
        <dbReference type="EMBL" id="AOM14271.1"/>
    </source>
</evidence>
<protein>
    <recommendedName>
        <fullName evidence="2">Endospore appendages core domain-containing protein</fullName>
    </recommendedName>
</protein>
<keyword evidence="1" id="KW-0472">Membrane</keyword>
<reference evidence="3 4" key="1">
    <citation type="submission" date="2016-02" db="EMBL/GenBank/DDBJ databases">
        <title>Comparative analysis of three nematocidal Bacillus thuringiensis strains.</title>
        <authorList>
            <person name="Hollensteiner J."/>
            <person name="Kloesener M."/>
            <person name="Bunk B."/>
            <person name="Sproeer C."/>
            <person name="Rosenstiel P."/>
            <person name="Schulte-Iserlohe R."/>
            <person name="Schulenburg H."/>
            <person name="Liesegang H."/>
        </authorList>
    </citation>
    <scope>NUCLEOTIDE SEQUENCE [LARGE SCALE GENOMIC DNA]</scope>
    <source>
        <strain evidence="3 4">Bt18247</strain>
        <plasmid evidence="3 4">p174778</plasmid>
    </source>
</reference>
<feature type="domain" description="Endospore appendages core" evidence="2">
    <location>
        <begin position="1"/>
        <end position="82"/>
    </location>
</feature>
<evidence type="ECO:0000259" key="2">
    <source>
        <dbReference type="Pfam" id="PF13157"/>
    </source>
</evidence>
<gene>
    <name evidence="3" type="ORF">BTI247_59400</name>
</gene>
<proteinExistence type="predicted"/>
<keyword evidence="1" id="KW-0812">Transmembrane</keyword>
<accession>A0A9W3XBW4</accession>
<sequence>MWNNNTNRVINGTIVIQNDGLIGIGATATAILTINGTIMCGFVVEPGESQSITMNNINSIGIIGAGNNPSNVKVSFSINYKF</sequence>
<evidence type="ECO:0000256" key="1">
    <source>
        <dbReference type="SAM" id="Phobius"/>
    </source>
</evidence>
<organism evidence="3 4">
    <name type="scientific">Bacillus thuringiensis Bt18247</name>
    <dbReference type="NCBI Taxonomy" id="1423143"/>
    <lineage>
        <taxon>Bacteria</taxon>
        <taxon>Bacillati</taxon>
        <taxon>Bacillota</taxon>
        <taxon>Bacilli</taxon>
        <taxon>Bacillales</taxon>
        <taxon>Bacillaceae</taxon>
        <taxon>Bacillus</taxon>
        <taxon>Bacillus cereus group</taxon>
    </lineage>
</organism>
<dbReference type="Pfam" id="PF13157">
    <property type="entry name" value="Enas"/>
    <property type="match status" value="1"/>
</dbReference>
<keyword evidence="3" id="KW-0614">Plasmid</keyword>
<evidence type="ECO:0000313" key="4">
    <source>
        <dbReference type="Proteomes" id="UP000192743"/>
    </source>
</evidence>